<feature type="compositionally biased region" description="Polar residues" evidence="8">
    <location>
        <begin position="367"/>
        <end position="412"/>
    </location>
</feature>
<keyword evidence="4" id="KW-0493">Microtubule</keyword>
<comment type="similarity">
    <text evidence="2">Belongs to the MAP70 family.</text>
</comment>
<dbReference type="OrthoDB" id="2014495at2759"/>
<dbReference type="Pfam" id="PF07058">
    <property type="entry name" value="MAP70"/>
    <property type="match status" value="1"/>
</dbReference>
<keyword evidence="3" id="KW-0963">Cytoplasm</keyword>
<evidence type="ECO:0000256" key="4">
    <source>
        <dbReference type="ARBA" id="ARBA00022701"/>
    </source>
</evidence>
<reference evidence="9 10" key="1">
    <citation type="submission" date="2020-02" db="EMBL/GenBank/DDBJ databases">
        <authorList>
            <person name="Ma Q."/>
            <person name="Huang Y."/>
            <person name="Song X."/>
            <person name="Pei D."/>
        </authorList>
    </citation>
    <scope>NUCLEOTIDE SEQUENCE [LARGE SCALE GENOMIC DNA]</scope>
    <source>
        <strain evidence="9">Sxm20200214</strain>
        <tissue evidence="9">Leaf</tissue>
    </source>
</reference>
<evidence type="ECO:0000313" key="9">
    <source>
        <dbReference type="EMBL" id="KAG2259710.1"/>
    </source>
</evidence>
<dbReference type="PANTHER" id="PTHR31246">
    <property type="entry name" value="MICROTUBULE-ASSOCIATED PROTEIN 70-2"/>
    <property type="match status" value="1"/>
</dbReference>
<feature type="compositionally biased region" description="Low complexity" evidence="8">
    <location>
        <begin position="413"/>
        <end position="425"/>
    </location>
</feature>
<dbReference type="GO" id="GO:0005874">
    <property type="term" value="C:microtubule"/>
    <property type="evidence" value="ECO:0007669"/>
    <property type="project" value="UniProtKB-KW"/>
</dbReference>
<keyword evidence="6" id="KW-0206">Cytoskeleton</keyword>
<dbReference type="Proteomes" id="UP000886595">
    <property type="component" value="Unassembled WGS sequence"/>
</dbReference>
<evidence type="ECO:0000256" key="6">
    <source>
        <dbReference type="ARBA" id="ARBA00023212"/>
    </source>
</evidence>
<keyword evidence="5 7" id="KW-0175">Coiled coil</keyword>
<evidence type="ECO:0000313" key="10">
    <source>
        <dbReference type="Proteomes" id="UP000886595"/>
    </source>
</evidence>
<dbReference type="GO" id="GO:0008017">
    <property type="term" value="F:microtubule binding"/>
    <property type="evidence" value="ECO:0007669"/>
    <property type="project" value="InterPro"/>
</dbReference>
<dbReference type="GO" id="GO:0007010">
    <property type="term" value="P:cytoskeleton organization"/>
    <property type="evidence" value="ECO:0007669"/>
    <property type="project" value="InterPro"/>
</dbReference>
<dbReference type="PANTHER" id="PTHR31246:SF23">
    <property type="entry name" value="(RAPE) HYPOTHETICAL PROTEIN"/>
    <property type="match status" value="1"/>
</dbReference>
<sequence>MEGRGYISPSLASYREGGGSKGLPRRRPMRPSCDAHNELITLLHGSDPVRIELNRLENEVRDKERELSEAQAEIKALKLSERQREKAVEELTEELGKTSAKLKLIENLLESKNLEIKKINEEKKASTAAQFAAEASLRRVHAAQKDDDMPPIEAILAPLEAELKLARQEIANLQDDNKSLDRLTKSKEAALLDAERTVQSALAKASMVDDLQNKNQELMKQIEICQEENRIIDKMHRQKVAEVEKLMQSVRELEEAVLAGGAAANAVRDYQRKFQEMNEERKILERELARAKVNANRVATVVANEWKDSNDQVMPVRQWLEERRFLQGEMQQLRDKLSIADRAAKSEAQLKEKFLLRLRVLEESLKRPTSNCNRGTPGVRSSSNAPSRRQSLGGTETSPKYSSNVSLTQRTPSSQSRSLTASASTVLKHAKGTSVSFDGGTRSLDRNKVLMNRPGSNFNHQSSEGGSRVESGSLVKGGESDDKSTDNDSVPGVLYDLLQKEVITLRKAAHEKDQSLRDKDEAIEMLAKKVETLTKAMEVEAKKMRREVAVMGKEVAAMRVDKGQQDSKTRRLSSISKGSSNTAQLLSGRVSGRIGMTRSTQ</sequence>
<proteinExistence type="inferred from homology"/>
<feature type="region of interest" description="Disordered" evidence="8">
    <location>
        <begin position="560"/>
        <end position="601"/>
    </location>
</feature>
<feature type="compositionally biased region" description="Basic and acidic residues" evidence="8">
    <location>
        <begin position="560"/>
        <end position="569"/>
    </location>
</feature>
<comment type="subcellular location">
    <subcellularLocation>
        <location evidence="1">Cytoplasm</location>
        <location evidence="1">Cytoskeleton</location>
    </subcellularLocation>
</comment>
<evidence type="ECO:0000256" key="3">
    <source>
        <dbReference type="ARBA" id="ARBA00022490"/>
    </source>
</evidence>
<evidence type="ECO:0000256" key="5">
    <source>
        <dbReference type="ARBA" id="ARBA00023054"/>
    </source>
</evidence>
<comment type="caution">
    <text evidence="9">The sequence shown here is derived from an EMBL/GenBank/DDBJ whole genome shotgun (WGS) entry which is preliminary data.</text>
</comment>
<evidence type="ECO:0000256" key="8">
    <source>
        <dbReference type="SAM" id="MobiDB-lite"/>
    </source>
</evidence>
<dbReference type="EMBL" id="JAAMPC010000015">
    <property type="protein sequence ID" value="KAG2259710.1"/>
    <property type="molecule type" value="Genomic_DNA"/>
</dbReference>
<feature type="region of interest" description="Disordered" evidence="8">
    <location>
        <begin position="1"/>
        <end position="32"/>
    </location>
</feature>
<feature type="coiled-coil region" evidence="7">
    <location>
        <begin position="46"/>
        <end position="129"/>
    </location>
</feature>
<feature type="region of interest" description="Disordered" evidence="8">
    <location>
        <begin position="367"/>
        <end position="490"/>
    </location>
</feature>
<dbReference type="InterPro" id="IPR009768">
    <property type="entry name" value="MAP70"/>
</dbReference>
<feature type="coiled-coil region" evidence="7">
    <location>
        <begin position="516"/>
        <end position="547"/>
    </location>
</feature>
<feature type="coiled-coil region" evidence="7">
    <location>
        <begin position="208"/>
        <end position="343"/>
    </location>
</feature>
<gene>
    <name evidence="9" type="ORF">Bca52824_079004</name>
</gene>
<accession>A0A8X7TYM8</accession>
<feature type="coiled-coil region" evidence="7">
    <location>
        <begin position="156"/>
        <end position="183"/>
    </location>
</feature>
<feature type="compositionally biased region" description="Polar residues" evidence="8">
    <location>
        <begin position="572"/>
        <end position="585"/>
    </location>
</feature>
<protein>
    <submittedName>
        <fullName evidence="9">Uncharacterized protein</fullName>
    </submittedName>
</protein>
<feature type="compositionally biased region" description="Low complexity" evidence="8">
    <location>
        <begin position="462"/>
        <end position="473"/>
    </location>
</feature>
<dbReference type="AlphaFoldDB" id="A0A8X7TYM8"/>
<evidence type="ECO:0000256" key="1">
    <source>
        <dbReference type="ARBA" id="ARBA00004245"/>
    </source>
</evidence>
<keyword evidence="10" id="KW-1185">Reference proteome</keyword>
<name>A0A8X7TYM8_BRACI</name>
<evidence type="ECO:0000256" key="2">
    <source>
        <dbReference type="ARBA" id="ARBA00008825"/>
    </source>
</evidence>
<organism evidence="9 10">
    <name type="scientific">Brassica carinata</name>
    <name type="common">Ethiopian mustard</name>
    <name type="synonym">Abyssinian cabbage</name>
    <dbReference type="NCBI Taxonomy" id="52824"/>
    <lineage>
        <taxon>Eukaryota</taxon>
        <taxon>Viridiplantae</taxon>
        <taxon>Streptophyta</taxon>
        <taxon>Embryophyta</taxon>
        <taxon>Tracheophyta</taxon>
        <taxon>Spermatophyta</taxon>
        <taxon>Magnoliopsida</taxon>
        <taxon>eudicotyledons</taxon>
        <taxon>Gunneridae</taxon>
        <taxon>Pentapetalae</taxon>
        <taxon>rosids</taxon>
        <taxon>malvids</taxon>
        <taxon>Brassicales</taxon>
        <taxon>Brassicaceae</taxon>
        <taxon>Brassiceae</taxon>
        <taxon>Brassica</taxon>
    </lineage>
</organism>
<evidence type="ECO:0000256" key="7">
    <source>
        <dbReference type="SAM" id="Coils"/>
    </source>
</evidence>